<dbReference type="GO" id="GO:0042171">
    <property type="term" value="F:lysophosphatidic acid acyltransferase activity"/>
    <property type="evidence" value="ECO:0007669"/>
    <property type="project" value="TreeGrafter"/>
</dbReference>
<reference evidence="3" key="1">
    <citation type="journal article" date="2019" name="Plant J.">
        <title>Chlorella vulgaris genome assembly and annotation reveals the molecular basis for metabolic acclimation to high light conditions.</title>
        <authorList>
            <person name="Cecchin M."/>
            <person name="Marcolungo L."/>
            <person name="Rossato M."/>
            <person name="Girolomoni L."/>
            <person name="Cosentino E."/>
            <person name="Cuine S."/>
            <person name="Li-Beisson Y."/>
            <person name="Delledonne M."/>
            <person name="Ballottari M."/>
        </authorList>
    </citation>
    <scope>NUCLEOTIDE SEQUENCE</scope>
    <source>
        <strain evidence="3">211/11P</strain>
    </source>
</reference>
<dbReference type="GO" id="GO:0004623">
    <property type="term" value="F:phospholipase A2 activity"/>
    <property type="evidence" value="ECO:0007669"/>
    <property type="project" value="TreeGrafter"/>
</dbReference>
<dbReference type="Pfam" id="PF00561">
    <property type="entry name" value="Abhydrolase_1"/>
    <property type="match status" value="1"/>
</dbReference>
<dbReference type="EMBL" id="SIDB01000001">
    <property type="protein sequence ID" value="KAI3438544.1"/>
    <property type="molecule type" value="Genomic_DNA"/>
</dbReference>
<comment type="caution">
    <text evidence="3">The sequence shown here is derived from an EMBL/GenBank/DDBJ whole genome shotgun (WGS) entry which is preliminary data.</text>
</comment>
<dbReference type="GO" id="GO:0055088">
    <property type="term" value="P:lipid homeostasis"/>
    <property type="evidence" value="ECO:0007669"/>
    <property type="project" value="TreeGrafter"/>
</dbReference>
<protein>
    <recommendedName>
        <fullName evidence="2">AB hydrolase-1 domain-containing protein</fullName>
    </recommendedName>
</protein>
<keyword evidence="4" id="KW-1185">Reference proteome</keyword>
<dbReference type="PANTHER" id="PTHR42886:SF29">
    <property type="entry name" value="PUMMELIG, ISOFORM A"/>
    <property type="match status" value="1"/>
</dbReference>
<dbReference type="Proteomes" id="UP001055712">
    <property type="component" value="Unassembled WGS sequence"/>
</dbReference>
<dbReference type="PANTHER" id="PTHR42886">
    <property type="entry name" value="RE40534P-RELATED"/>
    <property type="match status" value="1"/>
</dbReference>
<gene>
    <name evidence="3" type="ORF">D9Q98_000972</name>
</gene>
<evidence type="ECO:0000313" key="3">
    <source>
        <dbReference type="EMBL" id="KAI3438544.1"/>
    </source>
</evidence>
<feature type="domain" description="AB hydrolase-1" evidence="2">
    <location>
        <begin position="82"/>
        <end position="215"/>
    </location>
</feature>
<dbReference type="AlphaFoldDB" id="A0A9D4TZ06"/>
<evidence type="ECO:0000256" key="1">
    <source>
        <dbReference type="ARBA" id="ARBA00038097"/>
    </source>
</evidence>
<accession>A0A9D4TZ06</accession>
<dbReference type="GO" id="GO:0006654">
    <property type="term" value="P:phosphatidic acid biosynthetic process"/>
    <property type="evidence" value="ECO:0007669"/>
    <property type="project" value="TreeGrafter"/>
</dbReference>
<dbReference type="PRINTS" id="PR00111">
    <property type="entry name" value="ABHYDROLASE"/>
</dbReference>
<dbReference type="SUPFAM" id="SSF53474">
    <property type="entry name" value="alpha/beta-Hydrolases"/>
    <property type="match status" value="1"/>
</dbReference>
<sequence length="419" mass="46127">MTVANASASQATRAAAPDAAPTLNWWQRLRWRPTSHTEGVFKERQLLDLLQRNYEQSDVKVGPGKQDFMHTVTATADVPGAPPFVAIPGYGSGSAFLWKLFDGLSSACNLYAIDLLGTGLSGRPPFKARNTAEAEEFFVTSLDAWRREQGLEKMVLMGHSMGGYLSACYALKHPDRVQHLILMCPAGVGKQPDDWQPPASLQNPWTVRGQLFRFATRAWDWGVTPGSLIRGLGPWGPRMAAGYCRSRFTKQQQMTDEEVAIFGAYHYHTVAAPGSGEHALRHILAPFAWPRSPLEDRMRHLQVPTTFIYGEHDWMDVKAARRLTAAMAQQRAPKFASDLKVLVTQDAGHYPAIDQPGSVLLQLAQTCESYLPPAAKQAMLVAAQRQPFHGVVRTDSASAMAAELAYSPMQAAAREASEL</sequence>
<organism evidence="3 4">
    <name type="scientific">Chlorella vulgaris</name>
    <name type="common">Green alga</name>
    <dbReference type="NCBI Taxonomy" id="3077"/>
    <lineage>
        <taxon>Eukaryota</taxon>
        <taxon>Viridiplantae</taxon>
        <taxon>Chlorophyta</taxon>
        <taxon>core chlorophytes</taxon>
        <taxon>Trebouxiophyceae</taxon>
        <taxon>Chlorellales</taxon>
        <taxon>Chlorellaceae</taxon>
        <taxon>Chlorella clade</taxon>
        <taxon>Chlorella</taxon>
    </lineage>
</organism>
<reference evidence="3" key="2">
    <citation type="submission" date="2020-11" db="EMBL/GenBank/DDBJ databases">
        <authorList>
            <person name="Cecchin M."/>
            <person name="Marcolungo L."/>
            <person name="Rossato M."/>
            <person name="Girolomoni L."/>
            <person name="Cosentino E."/>
            <person name="Cuine S."/>
            <person name="Li-Beisson Y."/>
            <person name="Delledonne M."/>
            <person name="Ballottari M."/>
        </authorList>
    </citation>
    <scope>NUCLEOTIDE SEQUENCE</scope>
    <source>
        <strain evidence="3">211/11P</strain>
        <tissue evidence="3">Whole cell</tissue>
    </source>
</reference>
<dbReference type="OrthoDB" id="7457040at2759"/>
<dbReference type="Gene3D" id="3.40.50.1820">
    <property type="entry name" value="alpha/beta hydrolase"/>
    <property type="match status" value="1"/>
</dbReference>
<name>A0A9D4TZ06_CHLVU</name>
<dbReference type="InterPro" id="IPR000073">
    <property type="entry name" value="AB_hydrolase_1"/>
</dbReference>
<comment type="similarity">
    <text evidence="1">Belongs to the peptidase S33 family. ABHD4/ABHD5 subfamily.</text>
</comment>
<dbReference type="InterPro" id="IPR029058">
    <property type="entry name" value="AB_hydrolase_fold"/>
</dbReference>
<evidence type="ECO:0000259" key="2">
    <source>
        <dbReference type="Pfam" id="PF00561"/>
    </source>
</evidence>
<evidence type="ECO:0000313" key="4">
    <source>
        <dbReference type="Proteomes" id="UP001055712"/>
    </source>
</evidence>
<proteinExistence type="inferred from homology"/>